<dbReference type="GO" id="GO:0051170">
    <property type="term" value="P:import into nucleus"/>
    <property type="evidence" value="ECO:0007669"/>
    <property type="project" value="TreeGrafter"/>
</dbReference>
<dbReference type="GO" id="GO:0016620">
    <property type="term" value="F:oxidoreductase activity, acting on the aldehyde or oxo group of donors, NAD or NADP as acceptor"/>
    <property type="evidence" value="ECO:0007669"/>
    <property type="project" value="InterPro"/>
</dbReference>
<dbReference type="InterPro" id="IPR016040">
    <property type="entry name" value="NAD(P)-bd_dom"/>
</dbReference>
<reference evidence="4 5" key="1">
    <citation type="journal article" date="2017" name="Curr. Biol.">
        <title>Genome architecture and evolution of a unichromosomal asexual nematode.</title>
        <authorList>
            <person name="Fradin H."/>
            <person name="Zegar C."/>
            <person name="Gutwein M."/>
            <person name="Lucas J."/>
            <person name="Kovtun M."/>
            <person name="Corcoran D."/>
            <person name="Baugh L.R."/>
            <person name="Kiontke K."/>
            <person name="Gunsalus K."/>
            <person name="Fitch D.H."/>
            <person name="Piano F."/>
        </authorList>
    </citation>
    <scope>NUCLEOTIDE SEQUENCE [LARGE SCALE GENOMIC DNA]</scope>
    <source>
        <strain evidence="4">PF1309</strain>
    </source>
</reference>
<dbReference type="Gene3D" id="3.40.50.720">
    <property type="entry name" value="NAD(P)-binding Rossmann-like Domain"/>
    <property type="match status" value="1"/>
</dbReference>
<evidence type="ECO:0000259" key="3">
    <source>
        <dbReference type="SMART" id="SM00859"/>
    </source>
</evidence>
<dbReference type="SMART" id="SM00859">
    <property type="entry name" value="Semialdhyde_dh"/>
    <property type="match status" value="1"/>
</dbReference>
<proteinExistence type="predicted"/>
<dbReference type="SUPFAM" id="SSF51735">
    <property type="entry name" value="NAD(P)-binding Rossmann-fold domains"/>
    <property type="match status" value="1"/>
</dbReference>
<dbReference type="Pfam" id="PF13460">
    <property type="entry name" value="NAD_binding_10"/>
    <property type="match status" value="1"/>
</dbReference>
<dbReference type="InterPro" id="IPR036291">
    <property type="entry name" value="NAD(P)-bd_dom_sf"/>
</dbReference>
<evidence type="ECO:0000313" key="5">
    <source>
        <dbReference type="Proteomes" id="UP000218231"/>
    </source>
</evidence>
<dbReference type="Proteomes" id="UP000218231">
    <property type="component" value="Unassembled WGS sequence"/>
</dbReference>
<gene>
    <name evidence="4" type="ORF">WR25_00669</name>
</gene>
<protein>
    <recommendedName>
        <fullName evidence="2">Protein HTATIP2</fullName>
    </recommendedName>
</protein>
<comment type="subunit">
    <text evidence="1">Monomer. Forms homodimers during oxidative stress. Interacts (via N-terminus) with elongation factor EEF1A1 (via middle-region); the interaction is direct and competes with EEF1A1 binding to guanyl-nucleotide exchange factor EEF1B2, thereby inhibiting GDP for GTP exchange and reactivation of EEF1A1. Interacts with nuclear transport receptors XPO4, IPO5/RANBP5, IPO7, IPO9 and KPNB1 as well as GCN1L1/GCN1 and LRPPRC probably through their HEAT repeats. Binds NCOA5/CIA.</text>
</comment>
<dbReference type="AlphaFoldDB" id="A0A2A2JIZ0"/>
<dbReference type="PANTHER" id="PTHR14097">
    <property type="entry name" value="OXIDOREDUCTASE HTATIP2"/>
    <property type="match status" value="1"/>
</dbReference>
<name>A0A2A2JIZ0_9BILA</name>
<organism evidence="4 5">
    <name type="scientific">Diploscapter pachys</name>
    <dbReference type="NCBI Taxonomy" id="2018661"/>
    <lineage>
        <taxon>Eukaryota</taxon>
        <taxon>Metazoa</taxon>
        <taxon>Ecdysozoa</taxon>
        <taxon>Nematoda</taxon>
        <taxon>Chromadorea</taxon>
        <taxon>Rhabditida</taxon>
        <taxon>Rhabditina</taxon>
        <taxon>Rhabditomorpha</taxon>
        <taxon>Rhabditoidea</taxon>
        <taxon>Rhabditidae</taxon>
        <taxon>Diploscapter</taxon>
    </lineage>
</organism>
<dbReference type="OrthoDB" id="430436at2759"/>
<dbReference type="EMBL" id="LIAE01010403">
    <property type="protein sequence ID" value="PAV61645.1"/>
    <property type="molecule type" value="Genomic_DNA"/>
</dbReference>
<dbReference type="PANTHER" id="PTHR14097:SF7">
    <property type="entry name" value="OXIDOREDUCTASE HTATIP2"/>
    <property type="match status" value="1"/>
</dbReference>
<dbReference type="GO" id="GO:1901607">
    <property type="term" value="P:alpha-amino acid biosynthetic process"/>
    <property type="evidence" value="ECO:0007669"/>
    <property type="project" value="UniProtKB-ARBA"/>
</dbReference>
<dbReference type="GO" id="GO:0005737">
    <property type="term" value="C:cytoplasm"/>
    <property type="evidence" value="ECO:0007669"/>
    <property type="project" value="TreeGrafter"/>
</dbReference>
<evidence type="ECO:0000256" key="1">
    <source>
        <dbReference type="ARBA" id="ARBA00093483"/>
    </source>
</evidence>
<accession>A0A2A2JIZ0</accession>
<dbReference type="STRING" id="2018661.A0A2A2JIZ0"/>
<evidence type="ECO:0000313" key="4">
    <source>
        <dbReference type="EMBL" id="PAV61645.1"/>
    </source>
</evidence>
<dbReference type="InterPro" id="IPR000534">
    <property type="entry name" value="Semialdehyde_DH_NAD-bd"/>
</dbReference>
<keyword evidence="5" id="KW-1185">Reference proteome</keyword>
<dbReference type="GO" id="GO:0051287">
    <property type="term" value="F:NAD binding"/>
    <property type="evidence" value="ECO:0007669"/>
    <property type="project" value="InterPro"/>
</dbReference>
<feature type="domain" description="Semialdehyde dehydrogenase NAD-binding" evidence="3">
    <location>
        <begin position="4"/>
        <end position="105"/>
    </location>
</feature>
<comment type="caution">
    <text evidence="4">The sequence shown here is derived from an EMBL/GenBank/DDBJ whole genome shotgun (WGS) entry which is preliminary data.</text>
</comment>
<sequence length="240" mass="26572">MTLTAFLIGATGATGSELAKILANQVPEISSLRMLQRRHKEDQAKSEKLEEHLIDFDDMQKSEAVFAGCDIGFCALGTTRAKSGPKGFYKVDHDYVVNSAKLAKEKGVKQFIVVSSTGANANSWLLYPRTKGEVENELKAMNFEKLIIVHPAMIETQREESRLGETLARFVIRPLSYITDKVMISATDIAKAMVIGALDDSIKNDVTWNNSALLKKAREFDAKYETGKEEKKPEGGHSCK</sequence>
<evidence type="ECO:0000256" key="2">
    <source>
        <dbReference type="ARBA" id="ARBA00093604"/>
    </source>
</evidence>